<dbReference type="EMBL" id="HACG01015284">
    <property type="protein sequence ID" value="CEK62149.1"/>
    <property type="molecule type" value="Transcribed_RNA"/>
</dbReference>
<protein>
    <submittedName>
        <fullName evidence="2">Uncharacterized protein</fullName>
    </submittedName>
</protein>
<dbReference type="AlphaFoldDB" id="A0A0B6Z0M9"/>
<name>A0A0B6Z0M9_9EUPU</name>
<feature type="region of interest" description="Disordered" evidence="1">
    <location>
        <begin position="387"/>
        <end position="452"/>
    </location>
</feature>
<evidence type="ECO:0000313" key="2">
    <source>
        <dbReference type="EMBL" id="CEK62149.1"/>
    </source>
</evidence>
<feature type="non-terminal residue" evidence="2">
    <location>
        <position position="1"/>
    </location>
</feature>
<reference evidence="2" key="1">
    <citation type="submission" date="2014-12" db="EMBL/GenBank/DDBJ databases">
        <title>Insight into the proteome of Arion vulgaris.</title>
        <authorList>
            <person name="Aradska J."/>
            <person name="Bulat T."/>
            <person name="Smidak R."/>
            <person name="Sarate P."/>
            <person name="Gangsoo J."/>
            <person name="Sialana F."/>
            <person name="Bilban M."/>
            <person name="Lubec G."/>
        </authorList>
    </citation>
    <scope>NUCLEOTIDE SEQUENCE</scope>
    <source>
        <tissue evidence="2">Skin</tissue>
    </source>
</reference>
<gene>
    <name evidence="2" type="primary">ORF44359</name>
</gene>
<sequence>EDYGFSSFVEMNGGRFLEFVLSEPKIKAIMDESGGTVLGSSSGSHETESMYRPSQLELLQFIDQSKHAGTVQNNQVENAVCEQFRVTDLRHLGHGNITRLCSAADKPGKHVSKEYNVNFEAAICGKLCPTPRSTGKVGILGSQTKEMAMACLTNCPLLEDMMEWSHWSLVFQPQYGSLRSFIEKHGGLQEIPLEGGRKTATSDFMALEVEPGLFLKINSQTTQEQFCAVLASEDPITSAGYLVSLIVANKGLESTPMALLTNHVKTHLIALHARSSGVSVPRVPSTFDNYHTVDLAVQFVTEMLLRLPVRICVAIANQILLEPLSSVVGSAKSKKEILQACRLPTQMHRLELLGCLLGLPEWTSSLQQKFQFEASHLTDVIEDEMMGAEDTDMLQGEENETKEESDYEEDSDIDSILSDEENPQQLPDGENNMEEQEGSSEASGKDDDDDDE</sequence>
<feature type="compositionally biased region" description="Acidic residues" evidence="1">
    <location>
        <begin position="387"/>
        <end position="422"/>
    </location>
</feature>
<feature type="non-terminal residue" evidence="2">
    <location>
        <position position="452"/>
    </location>
</feature>
<organism evidence="2">
    <name type="scientific">Arion vulgaris</name>
    <dbReference type="NCBI Taxonomy" id="1028688"/>
    <lineage>
        <taxon>Eukaryota</taxon>
        <taxon>Metazoa</taxon>
        <taxon>Spiralia</taxon>
        <taxon>Lophotrochozoa</taxon>
        <taxon>Mollusca</taxon>
        <taxon>Gastropoda</taxon>
        <taxon>Heterobranchia</taxon>
        <taxon>Euthyneura</taxon>
        <taxon>Panpulmonata</taxon>
        <taxon>Eupulmonata</taxon>
        <taxon>Stylommatophora</taxon>
        <taxon>Helicina</taxon>
        <taxon>Arionoidea</taxon>
        <taxon>Arionidae</taxon>
        <taxon>Arion</taxon>
    </lineage>
</organism>
<proteinExistence type="predicted"/>
<accession>A0A0B6Z0M9</accession>
<evidence type="ECO:0000256" key="1">
    <source>
        <dbReference type="SAM" id="MobiDB-lite"/>
    </source>
</evidence>